<dbReference type="AlphaFoldDB" id="A0A1G1XZS1"/>
<reference evidence="1 2" key="1">
    <citation type="journal article" date="2016" name="Nat. Commun.">
        <title>Thousands of microbial genomes shed light on interconnected biogeochemical processes in an aquifer system.</title>
        <authorList>
            <person name="Anantharaman K."/>
            <person name="Brown C.T."/>
            <person name="Hug L.A."/>
            <person name="Sharon I."/>
            <person name="Castelle C.J."/>
            <person name="Probst A.J."/>
            <person name="Thomas B.C."/>
            <person name="Singh A."/>
            <person name="Wilkins M.J."/>
            <person name="Karaoz U."/>
            <person name="Brodie E.L."/>
            <person name="Williams K.H."/>
            <person name="Hubbard S.S."/>
            <person name="Banfield J.F."/>
        </authorList>
    </citation>
    <scope>NUCLEOTIDE SEQUENCE [LARGE SCALE GENOMIC DNA]</scope>
</reference>
<accession>A0A1G1XZS1</accession>
<comment type="caution">
    <text evidence="1">The sequence shown here is derived from an EMBL/GenBank/DDBJ whole genome shotgun (WGS) entry which is preliminary data.</text>
</comment>
<protein>
    <recommendedName>
        <fullName evidence="3">Xylose isomerase-like TIM barrel domain-containing protein</fullName>
    </recommendedName>
</protein>
<dbReference type="EMBL" id="MHIE01000019">
    <property type="protein sequence ID" value="OGY45471.1"/>
    <property type="molecule type" value="Genomic_DNA"/>
</dbReference>
<evidence type="ECO:0008006" key="3">
    <source>
        <dbReference type="Google" id="ProtNLM"/>
    </source>
</evidence>
<dbReference type="Proteomes" id="UP000178240">
    <property type="component" value="Unassembled WGS sequence"/>
</dbReference>
<sequence length="232" mass="27693">MKEAEILSRIYPSVVTWSADWQKMVAAVRRFRLTEISLFLTGADIQERKKIYQALEKTSVRFIPHVHARHDMLKEHEFDYLIKRFGTKAFTMHFQYLKHFNNFKNRKKIFVENNGYQSKIRDLDVIKKFGGLAIDLSHLEINRRQVNDNFFIAQEGVEDYHYKIGCNHLSAVKASGRHWHGVENFSELEYVTNIPQKYFSPYICLELINPIRQQLVFRRQLARLLSKQWNQK</sequence>
<dbReference type="STRING" id="1797535.A2744_02170"/>
<evidence type="ECO:0000313" key="1">
    <source>
        <dbReference type="EMBL" id="OGY45471.1"/>
    </source>
</evidence>
<evidence type="ECO:0000313" key="2">
    <source>
        <dbReference type="Proteomes" id="UP000178240"/>
    </source>
</evidence>
<proteinExistence type="predicted"/>
<gene>
    <name evidence="1" type="ORF">A2744_02170</name>
</gene>
<organism evidence="1 2">
    <name type="scientific">Candidatus Buchananbacteria bacterium RIFCSPHIGHO2_01_FULL_44_11</name>
    <dbReference type="NCBI Taxonomy" id="1797535"/>
    <lineage>
        <taxon>Bacteria</taxon>
        <taxon>Candidatus Buchananiibacteriota</taxon>
    </lineage>
</organism>
<name>A0A1G1XZS1_9BACT</name>